<reference evidence="1" key="1">
    <citation type="journal article" date="2023" name="Science">
        <title>Genome structures resolve the early diversification of teleost fishes.</title>
        <authorList>
            <person name="Parey E."/>
            <person name="Louis A."/>
            <person name="Montfort J."/>
            <person name="Bouchez O."/>
            <person name="Roques C."/>
            <person name="Iampietro C."/>
            <person name="Lluch J."/>
            <person name="Castinel A."/>
            <person name="Donnadieu C."/>
            <person name="Desvignes T."/>
            <person name="Floi Bucao C."/>
            <person name="Jouanno E."/>
            <person name="Wen M."/>
            <person name="Mejri S."/>
            <person name="Dirks R."/>
            <person name="Jansen H."/>
            <person name="Henkel C."/>
            <person name="Chen W.J."/>
            <person name="Zahm M."/>
            <person name="Cabau C."/>
            <person name="Klopp C."/>
            <person name="Thompson A.W."/>
            <person name="Robinson-Rechavi M."/>
            <person name="Braasch I."/>
            <person name="Lecointre G."/>
            <person name="Bobe J."/>
            <person name="Postlethwait J.H."/>
            <person name="Berthelot C."/>
            <person name="Roest Crollius H."/>
            <person name="Guiguen Y."/>
        </authorList>
    </citation>
    <scope>NUCLEOTIDE SEQUENCE</scope>
    <source>
        <strain evidence="1">NC1722</strain>
    </source>
</reference>
<proteinExistence type="predicted"/>
<dbReference type="EMBL" id="JAINUG010000743">
    <property type="protein sequence ID" value="KAJ8362147.1"/>
    <property type="molecule type" value="Genomic_DNA"/>
</dbReference>
<keyword evidence="2" id="KW-1185">Reference proteome</keyword>
<dbReference type="AlphaFoldDB" id="A0AAD7VYK6"/>
<sequence>MPAFSKNPKAFLSRTHIYIYFFVSDFIPFSPNLVANYTLSFSCQSPSHCEFAAVALRPAVTKAKYRLLRDGTRQAVDCNSGTAEPLLYTASSYRLPSPSLGWTANRRPLVALPARADTEQCWDSCLCDVLSFALMPL</sequence>
<gene>
    <name evidence="1" type="ORF">AAFF_G00392870</name>
</gene>
<accession>A0AAD7VYK6</accession>
<comment type="caution">
    <text evidence="1">The sequence shown here is derived from an EMBL/GenBank/DDBJ whole genome shotgun (WGS) entry which is preliminary data.</text>
</comment>
<protein>
    <submittedName>
        <fullName evidence="1">Uncharacterized protein</fullName>
    </submittedName>
</protein>
<evidence type="ECO:0000313" key="1">
    <source>
        <dbReference type="EMBL" id="KAJ8362147.1"/>
    </source>
</evidence>
<evidence type="ECO:0000313" key="2">
    <source>
        <dbReference type="Proteomes" id="UP001221898"/>
    </source>
</evidence>
<organism evidence="1 2">
    <name type="scientific">Aldrovandia affinis</name>
    <dbReference type="NCBI Taxonomy" id="143900"/>
    <lineage>
        <taxon>Eukaryota</taxon>
        <taxon>Metazoa</taxon>
        <taxon>Chordata</taxon>
        <taxon>Craniata</taxon>
        <taxon>Vertebrata</taxon>
        <taxon>Euteleostomi</taxon>
        <taxon>Actinopterygii</taxon>
        <taxon>Neopterygii</taxon>
        <taxon>Teleostei</taxon>
        <taxon>Notacanthiformes</taxon>
        <taxon>Halosauridae</taxon>
        <taxon>Aldrovandia</taxon>
    </lineage>
</organism>
<name>A0AAD7VYK6_9TELE</name>
<dbReference type="Proteomes" id="UP001221898">
    <property type="component" value="Unassembled WGS sequence"/>
</dbReference>